<gene>
    <name evidence="1" type="ORF">HXK21_06065</name>
</gene>
<organism evidence="1 2">
    <name type="scientific">Alloprevotella tannerae</name>
    <dbReference type="NCBI Taxonomy" id="76122"/>
    <lineage>
        <taxon>Bacteria</taxon>
        <taxon>Pseudomonadati</taxon>
        <taxon>Bacteroidota</taxon>
        <taxon>Bacteroidia</taxon>
        <taxon>Bacteroidales</taxon>
        <taxon>Prevotellaceae</taxon>
        <taxon>Alloprevotella</taxon>
    </lineage>
</organism>
<dbReference type="EMBL" id="JABZGR010000017">
    <property type="protein sequence ID" value="MBF0970591.1"/>
    <property type="molecule type" value="Genomic_DNA"/>
</dbReference>
<accession>A0A929RYF5</accession>
<reference evidence="1" key="1">
    <citation type="submission" date="2020-04" db="EMBL/GenBank/DDBJ databases">
        <title>Deep metagenomics examines the oral microbiome during advanced dental caries in children, revealing novel taxa and co-occurrences with host molecules.</title>
        <authorList>
            <person name="Baker J.L."/>
            <person name="Morton J.T."/>
            <person name="Dinis M."/>
            <person name="Alvarez R."/>
            <person name="Tran N.C."/>
            <person name="Knight R."/>
            <person name="Edlund A."/>
        </authorList>
    </citation>
    <scope>NUCLEOTIDE SEQUENCE</scope>
    <source>
        <strain evidence="1">JCVI_34_bin.1</strain>
    </source>
</reference>
<dbReference type="RefSeq" id="WP_303764119.1">
    <property type="nucleotide sequence ID" value="NZ_JABZGR010000017.1"/>
</dbReference>
<evidence type="ECO:0000313" key="2">
    <source>
        <dbReference type="Proteomes" id="UP000704068"/>
    </source>
</evidence>
<dbReference type="Proteomes" id="UP000704068">
    <property type="component" value="Unassembled WGS sequence"/>
</dbReference>
<comment type="caution">
    <text evidence="1">The sequence shown here is derived from an EMBL/GenBank/DDBJ whole genome shotgun (WGS) entry which is preliminary data.</text>
</comment>
<evidence type="ECO:0000313" key="1">
    <source>
        <dbReference type="EMBL" id="MBF0970591.1"/>
    </source>
</evidence>
<dbReference type="AlphaFoldDB" id="A0A929RYF5"/>
<sequence length="126" mass="14593">MRQEFVCLVKLGRMPNESLSDDASVDRLINCYDAHLERITLPLSYEEALGLVRIFPESAFYDLQWRVLQLVESMIKQVSETDYLCLIGQCPSEEWREVLINRYKNWKATVGAEEDNLSNPDPTSSF</sequence>
<protein>
    <submittedName>
        <fullName evidence="1">Uncharacterized protein</fullName>
    </submittedName>
</protein>
<proteinExistence type="predicted"/>
<name>A0A929RYF5_9BACT</name>